<evidence type="ECO:0000313" key="2">
    <source>
        <dbReference type="Proteomes" id="UP000714420"/>
    </source>
</evidence>
<protein>
    <submittedName>
        <fullName evidence="1">DUF3737 family protein</fullName>
    </submittedName>
</protein>
<sequence>MKENKKPVRHEIITGMTFGGERPLFETHNTVLDNVTITAGESAIKECSDITARNCRFEGNYPFWHVHRFTIDNCFFAVAARSALWYSDHLEMTNTIIDAPKMFREMSQIRISDVEINDADETFWKCDNIKASNLRLHSGTYPFMLCRNVYIDGFESDSKYVFQYAENVEIHNARITTKDAFWEVRNVTVYDSELNGEFLGWHSRNLRLVNCHITGEQPLCYAHDLVLENCTFGADCDRAFEYSSVEADIRGAITNIKNPAHGHITADKIGSVTIDENIKGPADCIIKAREDNVEF</sequence>
<organism evidence="1 2">
    <name type="scientific">Xylanibacter muris</name>
    <dbReference type="NCBI Taxonomy" id="2736290"/>
    <lineage>
        <taxon>Bacteria</taxon>
        <taxon>Pseudomonadati</taxon>
        <taxon>Bacteroidota</taxon>
        <taxon>Bacteroidia</taxon>
        <taxon>Bacteroidales</taxon>
        <taxon>Prevotellaceae</taxon>
        <taxon>Xylanibacter</taxon>
    </lineage>
</organism>
<keyword evidence="2" id="KW-1185">Reference proteome</keyword>
<dbReference type="SUPFAM" id="SSF51126">
    <property type="entry name" value="Pectin lyase-like"/>
    <property type="match status" value="2"/>
</dbReference>
<dbReference type="InterPro" id="IPR011050">
    <property type="entry name" value="Pectin_lyase_fold/virulence"/>
</dbReference>
<reference evidence="1 2" key="1">
    <citation type="submission" date="2020-05" db="EMBL/GenBank/DDBJ databases">
        <title>Distinct polysaccharide utilization as determinants for interspecies competition between intestinal Prevotella spp.</title>
        <authorList>
            <person name="Galvez E.J.C."/>
            <person name="Iljazovic A."/>
            <person name="Strowig T."/>
        </authorList>
    </citation>
    <scope>NUCLEOTIDE SEQUENCE [LARGE SCALE GENOMIC DNA]</scope>
    <source>
        <strain evidence="1 2">PMUR</strain>
    </source>
</reference>
<dbReference type="InterPro" id="IPR022208">
    <property type="entry name" value="DUF3737"/>
</dbReference>
<dbReference type="RefSeq" id="WP_172272477.1">
    <property type="nucleotide sequence ID" value="NZ_CASGMU010000001.1"/>
</dbReference>
<dbReference type="Proteomes" id="UP000714420">
    <property type="component" value="Unassembled WGS sequence"/>
</dbReference>
<dbReference type="InterPro" id="IPR012334">
    <property type="entry name" value="Pectin_lyas_fold"/>
</dbReference>
<accession>A0ABX2AL77</accession>
<dbReference type="EMBL" id="JABKKF010000001">
    <property type="protein sequence ID" value="NPD90940.1"/>
    <property type="molecule type" value="Genomic_DNA"/>
</dbReference>
<proteinExistence type="predicted"/>
<dbReference type="Pfam" id="PF12541">
    <property type="entry name" value="DUF3737"/>
    <property type="match status" value="1"/>
</dbReference>
<dbReference type="Gene3D" id="2.160.20.10">
    <property type="entry name" value="Single-stranded right-handed beta-helix, Pectin lyase-like"/>
    <property type="match status" value="1"/>
</dbReference>
<comment type="caution">
    <text evidence="1">The sequence shown here is derived from an EMBL/GenBank/DDBJ whole genome shotgun (WGS) entry which is preliminary data.</text>
</comment>
<name>A0ABX2AL77_9BACT</name>
<gene>
    <name evidence="1" type="ORF">HPS56_00945</name>
</gene>
<evidence type="ECO:0000313" key="1">
    <source>
        <dbReference type="EMBL" id="NPD90940.1"/>
    </source>
</evidence>